<evidence type="ECO:0000313" key="2">
    <source>
        <dbReference type="Proteomes" id="UP001213681"/>
    </source>
</evidence>
<dbReference type="AlphaFoldDB" id="A0AAD6C4A5"/>
<organism evidence="1 2">
    <name type="scientific">Penicillium daleae</name>
    <dbReference type="NCBI Taxonomy" id="63821"/>
    <lineage>
        <taxon>Eukaryota</taxon>
        <taxon>Fungi</taxon>
        <taxon>Dikarya</taxon>
        <taxon>Ascomycota</taxon>
        <taxon>Pezizomycotina</taxon>
        <taxon>Eurotiomycetes</taxon>
        <taxon>Eurotiomycetidae</taxon>
        <taxon>Eurotiales</taxon>
        <taxon>Aspergillaceae</taxon>
        <taxon>Penicillium</taxon>
    </lineage>
</organism>
<dbReference type="GeneID" id="81599849"/>
<gene>
    <name evidence="1" type="ORF">N7458_006224</name>
</gene>
<reference evidence="1" key="2">
    <citation type="journal article" date="2023" name="IMA Fungus">
        <title>Comparative genomic study of the Penicillium genus elucidates a diverse pangenome and 15 lateral gene transfer events.</title>
        <authorList>
            <person name="Petersen C."/>
            <person name="Sorensen T."/>
            <person name="Nielsen M.R."/>
            <person name="Sondergaard T.E."/>
            <person name="Sorensen J.L."/>
            <person name="Fitzpatrick D.A."/>
            <person name="Frisvad J.C."/>
            <person name="Nielsen K.L."/>
        </authorList>
    </citation>
    <scope>NUCLEOTIDE SEQUENCE</scope>
    <source>
        <strain evidence="1">IBT 16125</strain>
    </source>
</reference>
<evidence type="ECO:0000313" key="1">
    <source>
        <dbReference type="EMBL" id="KAJ5449775.1"/>
    </source>
</evidence>
<name>A0AAD6C4A5_9EURO</name>
<protein>
    <submittedName>
        <fullName evidence="1">Uncharacterized protein</fullName>
    </submittedName>
</protein>
<keyword evidence="2" id="KW-1185">Reference proteome</keyword>
<proteinExistence type="predicted"/>
<reference evidence="1" key="1">
    <citation type="submission" date="2022-12" db="EMBL/GenBank/DDBJ databases">
        <authorList>
            <person name="Petersen C."/>
        </authorList>
    </citation>
    <scope>NUCLEOTIDE SEQUENCE</scope>
    <source>
        <strain evidence="1">IBT 16125</strain>
    </source>
</reference>
<accession>A0AAD6C4A5</accession>
<sequence>MVAIMERHSEEKGFWVEEGPATVFSGKLMNEIGCRPIHLGEQKLYYLIFPFVDDTGADFMTLMESDIIDLIDNNQQNDITVAFPNRINVIQIQTITGTDEFLDHHRMEVALADGNGDLIDVLMVEDPLGPTPNRVNGPWIRYKLHMANAPTATATRWIFRNKTALANGTAVGIPVANRVLPP</sequence>
<dbReference type="Proteomes" id="UP001213681">
    <property type="component" value="Unassembled WGS sequence"/>
</dbReference>
<dbReference type="RefSeq" id="XP_056765310.1">
    <property type="nucleotide sequence ID" value="XM_056909606.1"/>
</dbReference>
<comment type="caution">
    <text evidence="1">The sequence shown here is derived from an EMBL/GenBank/DDBJ whole genome shotgun (WGS) entry which is preliminary data.</text>
</comment>
<dbReference type="EMBL" id="JAPVEA010000006">
    <property type="protein sequence ID" value="KAJ5449775.1"/>
    <property type="molecule type" value="Genomic_DNA"/>
</dbReference>